<sequence>LTNYTAKKGAPCDCGPDEAGAAAPWDLSDIANTFEGRFKESFKAPFALPFFPTGQPSAAKSPRFNAQLPRFCARGMDHGAKRGGRLPDELEGGEPLAVPSALGFDSEGAGPKVRTEGVKVTLLGPIWPSQAWYPELLAMLVQRPLLIARSPEHVPLNWIGRAEDDGGGLAHLRGRFLTESLSGSAADLLPAQFGYRTVGTVVAAGVTNGILIQRNTTSLLRNKRSSVSTLWGVPLPERNYSWLGELDLVGRFFKAVREREAALALEPAEGAAVASSGKRGKPTKIVLEEDILQVGCRPGVRCVSKPVRSPE</sequence>
<dbReference type="EMBL" id="JAEFCI010006707">
    <property type="protein sequence ID" value="KAG5459517.1"/>
    <property type="molecule type" value="Genomic_DNA"/>
</dbReference>
<protein>
    <submittedName>
        <fullName evidence="1">Uncharacterized protein</fullName>
    </submittedName>
</protein>
<organism evidence="1 2">
    <name type="scientific">Olpidium bornovanus</name>
    <dbReference type="NCBI Taxonomy" id="278681"/>
    <lineage>
        <taxon>Eukaryota</taxon>
        <taxon>Fungi</taxon>
        <taxon>Fungi incertae sedis</taxon>
        <taxon>Olpidiomycota</taxon>
        <taxon>Olpidiomycotina</taxon>
        <taxon>Olpidiomycetes</taxon>
        <taxon>Olpidiales</taxon>
        <taxon>Olpidiaceae</taxon>
        <taxon>Olpidium</taxon>
    </lineage>
</organism>
<keyword evidence="2" id="KW-1185">Reference proteome</keyword>
<proteinExistence type="predicted"/>
<gene>
    <name evidence="1" type="ORF">BJ554DRAFT_72</name>
</gene>
<dbReference type="AlphaFoldDB" id="A0A8H8DIX2"/>
<reference evidence="1 2" key="1">
    <citation type="journal article" name="Sci. Rep.">
        <title>Genome-scale phylogenetic analyses confirm Olpidium as the closest living zoosporic fungus to the non-flagellated, terrestrial fungi.</title>
        <authorList>
            <person name="Chang Y."/>
            <person name="Rochon D."/>
            <person name="Sekimoto S."/>
            <person name="Wang Y."/>
            <person name="Chovatia M."/>
            <person name="Sandor L."/>
            <person name="Salamov A."/>
            <person name="Grigoriev I.V."/>
            <person name="Stajich J.E."/>
            <person name="Spatafora J.W."/>
        </authorList>
    </citation>
    <scope>NUCLEOTIDE SEQUENCE [LARGE SCALE GENOMIC DNA]</scope>
    <source>
        <strain evidence="1">S191</strain>
    </source>
</reference>
<feature type="non-terminal residue" evidence="1">
    <location>
        <position position="1"/>
    </location>
</feature>
<dbReference type="Proteomes" id="UP000673691">
    <property type="component" value="Unassembled WGS sequence"/>
</dbReference>
<name>A0A8H8DIX2_9FUNG</name>
<accession>A0A8H8DIX2</accession>
<comment type="caution">
    <text evidence="1">The sequence shown here is derived from an EMBL/GenBank/DDBJ whole genome shotgun (WGS) entry which is preliminary data.</text>
</comment>
<evidence type="ECO:0000313" key="2">
    <source>
        <dbReference type="Proteomes" id="UP000673691"/>
    </source>
</evidence>
<evidence type="ECO:0000313" key="1">
    <source>
        <dbReference type="EMBL" id="KAG5459517.1"/>
    </source>
</evidence>
<dbReference type="OrthoDB" id="2897838at2759"/>